<dbReference type="Proteomes" id="UP000600363">
    <property type="component" value="Unassembled WGS sequence"/>
</dbReference>
<dbReference type="SUPFAM" id="SSF53649">
    <property type="entry name" value="Alkaline phosphatase-like"/>
    <property type="match status" value="1"/>
</dbReference>
<comment type="caution">
    <text evidence="2">The sequence shown here is derived from an EMBL/GenBank/DDBJ whole genome shotgun (WGS) entry which is preliminary data.</text>
</comment>
<keyword evidence="2" id="KW-0808">Transferase</keyword>
<reference evidence="2" key="1">
    <citation type="journal article" date="2020" name="bioRxiv">
        <title>A rank-normalized archaeal taxonomy based on genome phylogeny resolves widespread incomplete and uneven classifications.</title>
        <authorList>
            <person name="Rinke C."/>
            <person name="Chuvochina M."/>
            <person name="Mussig A.J."/>
            <person name="Chaumeil P.-A."/>
            <person name="Waite D.W."/>
            <person name="Whitman W.B."/>
            <person name="Parks D.H."/>
            <person name="Hugenholtz P."/>
        </authorList>
    </citation>
    <scope>NUCLEOTIDE SEQUENCE</scope>
    <source>
        <strain evidence="2">UBA12518</strain>
    </source>
</reference>
<dbReference type="EMBL" id="DUIH01000021">
    <property type="protein sequence ID" value="HIH70258.1"/>
    <property type="molecule type" value="Genomic_DNA"/>
</dbReference>
<organism evidence="2 3">
    <name type="scientific">Methermicoccus shengliensis</name>
    <dbReference type="NCBI Taxonomy" id="660064"/>
    <lineage>
        <taxon>Archaea</taxon>
        <taxon>Methanobacteriati</taxon>
        <taxon>Methanobacteriota</taxon>
        <taxon>Stenosarchaea group</taxon>
        <taxon>Methanomicrobia</taxon>
        <taxon>Methanosarcinales</taxon>
        <taxon>Methermicoccaceae</taxon>
        <taxon>Methermicoccus</taxon>
    </lineage>
</organism>
<name>A0A832RTL3_9EURY</name>
<feature type="domain" description="Sulfatase N-terminal" evidence="1">
    <location>
        <begin position="43"/>
        <end position="134"/>
    </location>
</feature>
<proteinExistence type="predicted"/>
<accession>A0A832RTL3</accession>
<dbReference type="InterPro" id="IPR017850">
    <property type="entry name" value="Alkaline_phosphatase_core_sf"/>
</dbReference>
<keyword evidence="2" id="KW-0378">Hydrolase</keyword>
<gene>
    <name evidence="2" type="ORF">HA299_06590</name>
</gene>
<evidence type="ECO:0000313" key="2">
    <source>
        <dbReference type="EMBL" id="HIH70258.1"/>
    </source>
</evidence>
<dbReference type="Gene3D" id="3.40.720.10">
    <property type="entry name" value="Alkaline Phosphatase, subunit A"/>
    <property type="match status" value="1"/>
</dbReference>
<dbReference type="GO" id="GO:0016787">
    <property type="term" value="F:hydrolase activity"/>
    <property type="evidence" value="ECO:0007669"/>
    <property type="project" value="UniProtKB-KW"/>
</dbReference>
<evidence type="ECO:0000313" key="3">
    <source>
        <dbReference type="Proteomes" id="UP000600363"/>
    </source>
</evidence>
<protein>
    <submittedName>
        <fullName evidence="2">Sulfatase-like hydrolase/transferase</fullName>
    </submittedName>
</protein>
<sequence length="253" mass="27552">MTRTLLDIAPTIGTLAGIPLSGVQGSPITGFLEHFRGSAQFPIVLVIVDSLCSNVYYHPELRTPHIESLAANGIIENLCTVSNKTTPAIASILCGAYPEVHRVYITNDVKNPALRSILEIASEMGIVCGMVTEAEGASAFRHRIDFTVGVSDSEDIRSYDEAILKGTLTLIRRGCDIVCAHFRSIDRAAHRAEQPADLAEACEFVDTLVGRLMRLDASMFVCGDHLVHTRWQLGMHTTIPFIGCSTPIEDSTR</sequence>
<dbReference type="AlphaFoldDB" id="A0A832RTL3"/>
<evidence type="ECO:0000259" key="1">
    <source>
        <dbReference type="Pfam" id="PF00884"/>
    </source>
</evidence>
<dbReference type="InterPro" id="IPR000917">
    <property type="entry name" value="Sulfatase_N"/>
</dbReference>
<dbReference type="Pfam" id="PF00884">
    <property type="entry name" value="Sulfatase"/>
    <property type="match status" value="1"/>
</dbReference>
<dbReference type="GO" id="GO:0016740">
    <property type="term" value="F:transferase activity"/>
    <property type="evidence" value="ECO:0007669"/>
    <property type="project" value="UniProtKB-KW"/>
</dbReference>
<dbReference type="RefSeq" id="WP_052353108.1">
    <property type="nucleotide sequence ID" value="NZ_DUIH01000021.1"/>
</dbReference>